<evidence type="ECO:0000313" key="3">
    <source>
        <dbReference type="Proteomes" id="UP000886653"/>
    </source>
</evidence>
<reference evidence="2" key="1">
    <citation type="submission" date="2013-11" db="EMBL/GenBank/DDBJ databases">
        <title>Genome sequence of the fusiform rust pathogen reveals effectors for host alternation and coevolution with pine.</title>
        <authorList>
            <consortium name="DOE Joint Genome Institute"/>
            <person name="Smith K."/>
            <person name="Pendleton A."/>
            <person name="Kubisiak T."/>
            <person name="Anderson C."/>
            <person name="Salamov A."/>
            <person name="Aerts A."/>
            <person name="Riley R."/>
            <person name="Clum A."/>
            <person name="Lindquist E."/>
            <person name="Ence D."/>
            <person name="Campbell M."/>
            <person name="Kronenberg Z."/>
            <person name="Feau N."/>
            <person name="Dhillon B."/>
            <person name="Hamelin R."/>
            <person name="Burleigh J."/>
            <person name="Smith J."/>
            <person name="Yandell M."/>
            <person name="Nelson C."/>
            <person name="Grigoriev I."/>
            <person name="Davis J."/>
        </authorList>
    </citation>
    <scope>NUCLEOTIDE SEQUENCE</scope>
    <source>
        <strain evidence="2">G11</strain>
    </source>
</reference>
<evidence type="ECO:0000256" key="1">
    <source>
        <dbReference type="SAM" id="MobiDB-lite"/>
    </source>
</evidence>
<feature type="compositionally biased region" description="Low complexity" evidence="1">
    <location>
        <begin position="111"/>
        <end position="123"/>
    </location>
</feature>
<gene>
    <name evidence="2" type="ORF">CROQUDRAFT_78357</name>
</gene>
<feature type="non-terminal residue" evidence="2">
    <location>
        <position position="437"/>
    </location>
</feature>
<proteinExistence type="predicted"/>
<comment type="caution">
    <text evidence="2">The sequence shown here is derived from an EMBL/GenBank/DDBJ whole genome shotgun (WGS) entry which is preliminary data.</text>
</comment>
<protein>
    <submittedName>
        <fullName evidence="2">Uncharacterized protein</fullName>
    </submittedName>
</protein>
<feature type="region of interest" description="Disordered" evidence="1">
    <location>
        <begin position="39"/>
        <end position="70"/>
    </location>
</feature>
<feature type="compositionally biased region" description="Basic and acidic residues" evidence="1">
    <location>
        <begin position="233"/>
        <end position="244"/>
    </location>
</feature>
<dbReference type="EMBL" id="MU167269">
    <property type="protein sequence ID" value="KAG0145900.1"/>
    <property type="molecule type" value="Genomic_DNA"/>
</dbReference>
<keyword evidence="3" id="KW-1185">Reference proteome</keyword>
<dbReference type="Proteomes" id="UP000886653">
    <property type="component" value="Unassembled WGS sequence"/>
</dbReference>
<feature type="compositionally biased region" description="Polar residues" evidence="1">
    <location>
        <begin position="170"/>
        <end position="182"/>
    </location>
</feature>
<sequence length="437" mass="47254">MDFTGSITAPPTAFSNFHRFDQTKLFHSELDSCSPYSSLLSTNQDPSNSHTSHPSSGCLHSNPSSPSPILQSATTATLFNHHHHHHHQHFTGNTYEVRSASDEEMPHWGTSPRSPFSSESSVHLHQLPPPALLPSHSTSSAGMIPYDYSYTASLYHPTTASYHHHPLPSPTSTTQAPTNILPSSSSSSSTLSWGTSQANIPSPVAGPPVSHPDTRSRSWSPVPFGRGPMIHHSNSDLKRPRTDPDPFTYPCAPLSTSDPLMVQFDHSYAPTSLPRTRSPASAGRDLGHQAVDSAMVSVSSKKKKREVRDVMASCGLCGRVMGRLTLRGSPEEMVVSGGYEIVQTCRECQGMGSSTSIGTNHERQVSIPFGGFTTFTVQFPTGTSMRKRNRRTDDVTAPTTCDCCGRQLGVGGIVARNGRSAIQFAVEVVCIGCVDRY</sequence>
<dbReference type="AlphaFoldDB" id="A0A9P6TBQ4"/>
<feature type="compositionally biased region" description="Polar residues" evidence="1">
    <location>
        <begin position="190"/>
        <end position="200"/>
    </location>
</feature>
<evidence type="ECO:0000313" key="2">
    <source>
        <dbReference type="EMBL" id="KAG0145900.1"/>
    </source>
</evidence>
<accession>A0A9P6TBQ4</accession>
<dbReference type="OrthoDB" id="2129662at2759"/>
<name>A0A9P6TBQ4_9BASI</name>
<feature type="region of interest" description="Disordered" evidence="1">
    <location>
        <begin position="101"/>
        <end position="123"/>
    </location>
</feature>
<organism evidence="2 3">
    <name type="scientific">Cronartium quercuum f. sp. fusiforme G11</name>
    <dbReference type="NCBI Taxonomy" id="708437"/>
    <lineage>
        <taxon>Eukaryota</taxon>
        <taxon>Fungi</taxon>
        <taxon>Dikarya</taxon>
        <taxon>Basidiomycota</taxon>
        <taxon>Pucciniomycotina</taxon>
        <taxon>Pucciniomycetes</taxon>
        <taxon>Pucciniales</taxon>
        <taxon>Coleosporiaceae</taxon>
        <taxon>Cronartium</taxon>
    </lineage>
</organism>
<feature type="region of interest" description="Disordered" evidence="1">
    <location>
        <begin position="165"/>
        <end position="244"/>
    </location>
</feature>